<name>A0A7J6WK41_THATH</name>
<dbReference type="AlphaFoldDB" id="A0A7J6WK41"/>
<gene>
    <name evidence="2" type="ORF">FRX31_012648</name>
</gene>
<dbReference type="EMBL" id="JABWDY010014254">
    <property type="protein sequence ID" value="KAF5197766.1"/>
    <property type="molecule type" value="Genomic_DNA"/>
</dbReference>
<keyword evidence="3" id="KW-1185">Reference proteome</keyword>
<dbReference type="Pfam" id="PF14111">
    <property type="entry name" value="DUF4283"/>
    <property type="match status" value="1"/>
</dbReference>
<keyword evidence="2" id="KW-0378">Hydrolase</keyword>
<keyword evidence="2" id="KW-0269">Exonuclease</keyword>
<accession>A0A7J6WK41</accession>
<keyword evidence="2" id="KW-0540">Nuclease</keyword>
<dbReference type="Proteomes" id="UP000554482">
    <property type="component" value="Unassembled WGS sequence"/>
</dbReference>
<organism evidence="2 3">
    <name type="scientific">Thalictrum thalictroides</name>
    <name type="common">Rue-anemone</name>
    <name type="synonym">Anemone thalictroides</name>
    <dbReference type="NCBI Taxonomy" id="46969"/>
    <lineage>
        <taxon>Eukaryota</taxon>
        <taxon>Viridiplantae</taxon>
        <taxon>Streptophyta</taxon>
        <taxon>Embryophyta</taxon>
        <taxon>Tracheophyta</taxon>
        <taxon>Spermatophyta</taxon>
        <taxon>Magnoliopsida</taxon>
        <taxon>Ranunculales</taxon>
        <taxon>Ranunculaceae</taxon>
        <taxon>Thalictroideae</taxon>
        <taxon>Thalictrum</taxon>
    </lineage>
</organism>
<dbReference type="PANTHER" id="PTHR31286:SF180">
    <property type="entry name" value="OS10G0362600 PROTEIN"/>
    <property type="match status" value="1"/>
</dbReference>
<evidence type="ECO:0000313" key="3">
    <source>
        <dbReference type="Proteomes" id="UP000554482"/>
    </source>
</evidence>
<dbReference type="InterPro" id="IPR040256">
    <property type="entry name" value="At4g02000-like"/>
</dbReference>
<sequence length="262" mass="30450">MHVQSSQFTHLQKQFENLIIGGFVGKKLPFGFVRETLTRTWRLKNNFIMKQYGETMYSFKFMSDDDRKQVLEMGSLHIASQLFILRPWKLFVEAEFNDLKTIPVWVVMKRFPLELWDDEGFGRVASTIGKPLFVDKLTESITITSYARVCVEIDTKCTYPDHATVVLDEQRTFKIPFEYNWKPKKCSRCNIYGHNNQGCPKQKLERKKKAGDRVWVQTGAMRQEEPCDGDQEHDNEEETTMNGVVSTLNVISCEVVEDLPST</sequence>
<evidence type="ECO:0000313" key="2">
    <source>
        <dbReference type="EMBL" id="KAF5197766.1"/>
    </source>
</evidence>
<dbReference type="InterPro" id="IPR025558">
    <property type="entry name" value="DUF4283"/>
</dbReference>
<proteinExistence type="predicted"/>
<feature type="domain" description="DUF4283" evidence="1">
    <location>
        <begin position="13"/>
        <end position="92"/>
    </location>
</feature>
<evidence type="ECO:0000259" key="1">
    <source>
        <dbReference type="Pfam" id="PF14111"/>
    </source>
</evidence>
<dbReference type="GO" id="GO:0004527">
    <property type="term" value="F:exonuclease activity"/>
    <property type="evidence" value="ECO:0007669"/>
    <property type="project" value="UniProtKB-KW"/>
</dbReference>
<protein>
    <submittedName>
        <fullName evidence="2">Rna exonuclease</fullName>
    </submittedName>
</protein>
<comment type="caution">
    <text evidence="2">The sequence shown here is derived from an EMBL/GenBank/DDBJ whole genome shotgun (WGS) entry which is preliminary data.</text>
</comment>
<dbReference type="OrthoDB" id="1939300at2759"/>
<reference evidence="2 3" key="1">
    <citation type="submission" date="2020-06" db="EMBL/GenBank/DDBJ databases">
        <title>Transcriptomic and genomic resources for Thalictrum thalictroides and T. hernandezii: Facilitating candidate gene discovery in an emerging model plant lineage.</title>
        <authorList>
            <person name="Arias T."/>
            <person name="Riano-Pachon D.M."/>
            <person name="Di Stilio V.S."/>
        </authorList>
    </citation>
    <scope>NUCLEOTIDE SEQUENCE [LARGE SCALE GENOMIC DNA]</scope>
    <source>
        <strain evidence="3">cv. WT478/WT964</strain>
        <tissue evidence="2">Leaves</tissue>
    </source>
</reference>
<dbReference type="PANTHER" id="PTHR31286">
    <property type="entry name" value="GLYCINE-RICH CELL WALL STRUCTURAL PROTEIN 1.8-LIKE"/>
    <property type="match status" value="1"/>
</dbReference>